<dbReference type="InterPro" id="IPR018060">
    <property type="entry name" value="HTH_AraC"/>
</dbReference>
<keyword evidence="6" id="KW-1185">Reference proteome</keyword>
<dbReference type="GO" id="GO:0000976">
    <property type="term" value="F:transcription cis-regulatory region binding"/>
    <property type="evidence" value="ECO:0007669"/>
    <property type="project" value="TreeGrafter"/>
</dbReference>
<dbReference type="OrthoDB" id="8584243at2"/>
<dbReference type="Gene3D" id="1.10.10.60">
    <property type="entry name" value="Homeodomain-like"/>
    <property type="match status" value="1"/>
</dbReference>
<evidence type="ECO:0000259" key="4">
    <source>
        <dbReference type="PROSITE" id="PS01124"/>
    </source>
</evidence>
<evidence type="ECO:0000256" key="3">
    <source>
        <dbReference type="ARBA" id="ARBA00023163"/>
    </source>
</evidence>
<organism evidence="5 6">
    <name type="scientific">Limnohabitans planktonicus II-D5</name>
    <dbReference type="NCBI Taxonomy" id="1293045"/>
    <lineage>
        <taxon>Bacteria</taxon>
        <taxon>Pseudomonadati</taxon>
        <taxon>Pseudomonadota</taxon>
        <taxon>Betaproteobacteria</taxon>
        <taxon>Burkholderiales</taxon>
        <taxon>Comamonadaceae</taxon>
        <taxon>Limnohabitans</taxon>
    </lineage>
</organism>
<dbReference type="Proteomes" id="UP000037507">
    <property type="component" value="Unassembled WGS sequence"/>
</dbReference>
<proteinExistence type="predicted"/>
<accession>A0A2T7U9D1</accession>
<keyword evidence="3" id="KW-0804">Transcription</keyword>
<dbReference type="STRING" id="1293045.H663_04430"/>
<dbReference type="PROSITE" id="PS01124">
    <property type="entry name" value="HTH_ARAC_FAMILY_2"/>
    <property type="match status" value="1"/>
</dbReference>
<dbReference type="Pfam" id="PF12625">
    <property type="entry name" value="Arabinose_bd"/>
    <property type="match status" value="1"/>
</dbReference>
<dbReference type="PANTHER" id="PTHR47894:SF1">
    <property type="entry name" value="HTH-TYPE TRANSCRIPTIONAL REGULATOR VQSM"/>
    <property type="match status" value="1"/>
</dbReference>
<gene>
    <name evidence="5" type="ORF">H663_018000</name>
</gene>
<evidence type="ECO:0000313" key="6">
    <source>
        <dbReference type="Proteomes" id="UP000037507"/>
    </source>
</evidence>
<evidence type="ECO:0000256" key="2">
    <source>
        <dbReference type="ARBA" id="ARBA00023125"/>
    </source>
</evidence>
<dbReference type="AlphaFoldDB" id="A0A2T7U9D1"/>
<dbReference type="Pfam" id="PF12833">
    <property type="entry name" value="HTH_18"/>
    <property type="match status" value="1"/>
</dbReference>
<dbReference type="SUPFAM" id="SSF46689">
    <property type="entry name" value="Homeodomain-like"/>
    <property type="match status" value="1"/>
</dbReference>
<protein>
    <submittedName>
        <fullName evidence="5">AraC family transcriptional regulator</fullName>
    </submittedName>
</protein>
<evidence type="ECO:0000313" key="5">
    <source>
        <dbReference type="EMBL" id="PVE41295.1"/>
    </source>
</evidence>
<dbReference type="InterPro" id="IPR009057">
    <property type="entry name" value="Homeodomain-like_sf"/>
</dbReference>
<dbReference type="GO" id="GO:0003700">
    <property type="term" value="F:DNA-binding transcription factor activity"/>
    <property type="evidence" value="ECO:0007669"/>
    <property type="project" value="InterPro"/>
</dbReference>
<name>A0A2T7U9D1_9BURK</name>
<dbReference type="EMBL" id="LFYT02000033">
    <property type="protein sequence ID" value="PVE41295.1"/>
    <property type="molecule type" value="Genomic_DNA"/>
</dbReference>
<reference evidence="5" key="1">
    <citation type="submission" date="2017-04" db="EMBL/GenBank/DDBJ databases">
        <title>Unexpected and diverse lifestyles within the genus Limnohabitans.</title>
        <authorList>
            <person name="Kasalicky V."/>
            <person name="Mehrshad M."/>
            <person name="Andrei S.-A."/>
            <person name="Salcher M."/>
            <person name="Kratochvilova H."/>
            <person name="Simek K."/>
            <person name="Ghai R."/>
        </authorList>
    </citation>
    <scope>NUCLEOTIDE SEQUENCE [LARGE SCALE GENOMIC DNA]</scope>
    <source>
        <strain evidence="5">II-D5</strain>
    </source>
</reference>
<keyword evidence="1" id="KW-0805">Transcription regulation</keyword>
<sequence>MHSTTYALDSTWRPLLKDLGVSGANILRRAGLPEDLLLRPSVRLEAEDFHRFWQGIEAEIADPLLPLRLCRDVRSESFSPPLFAALCSPNLLVAAQRIARYKALVAPVRLEVREDEQEVAFEFVWLSAGNKPPTSLVVTELLFVVTLARMGTREVVNPLMVTTTALPLETTPYADFLGVNLKKGSAHCITFSKADALRPFLTSNEEIWAAFEPELRTRLAQLDASVQVGQRVRSVLLEALPGGGVGMEAVARRLGMSQRSLQRHLEQEGLTYTGLLQATRQSLAQHYLLKTDLPTAEISFLLGFDEPNSFFRAFRGWTGQTPDGLRQLLRAAP</sequence>
<comment type="caution">
    <text evidence="5">The sequence shown here is derived from an EMBL/GenBank/DDBJ whole genome shotgun (WGS) entry which is preliminary data.</text>
</comment>
<dbReference type="RefSeq" id="WP_053170193.1">
    <property type="nucleotide sequence ID" value="NZ_LFYT02000033.1"/>
</dbReference>
<dbReference type="GO" id="GO:0005829">
    <property type="term" value="C:cytosol"/>
    <property type="evidence" value="ECO:0007669"/>
    <property type="project" value="TreeGrafter"/>
</dbReference>
<dbReference type="PANTHER" id="PTHR47894">
    <property type="entry name" value="HTH-TYPE TRANSCRIPTIONAL REGULATOR GADX"/>
    <property type="match status" value="1"/>
</dbReference>
<feature type="domain" description="HTH araC/xylS-type" evidence="4">
    <location>
        <begin position="230"/>
        <end position="328"/>
    </location>
</feature>
<dbReference type="SMART" id="SM00342">
    <property type="entry name" value="HTH_ARAC"/>
    <property type="match status" value="1"/>
</dbReference>
<keyword evidence="2" id="KW-0238">DNA-binding</keyword>
<evidence type="ECO:0000256" key="1">
    <source>
        <dbReference type="ARBA" id="ARBA00023015"/>
    </source>
</evidence>
<dbReference type="InterPro" id="IPR032687">
    <property type="entry name" value="AraC-type_N"/>
</dbReference>